<dbReference type="InterPro" id="IPR012349">
    <property type="entry name" value="Split_barrel_FMN-bd"/>
</dbReference>
<reference evidence="3 4" key="3">
    <citation type="journal article" date="2008" name="BMC Genomics">
        <title>The genome of the versatile nitrogen fixer Azorhizobium caulinodans ORS571.</title>
        <authorList>
            <person name="Lee KB."/>
            <person name="Backer P.D."/>
            <person name="Aono T."/>
            <person name="Liu CT."/>
            <person name="Suzuki S."/>
            <person name="Suzuki T."/>
            <person name="Kaneko T."/>
            <person name="Yamada M."/>
            <person name="Tabata S."/>
            <person name="Kupfer D.M."/>
            <person name="Najar F.Z."/>
            <person name="Wiley G.B."/>
            <person name="Roe B."/>
            <person name="Binnewies T.T."/>
            <person name="Ussery D.W."/>
            <person name="D'Haeze W."/>
            <person name="Herder J.D."/>
            <person name="Gevers D."/>
            <person name="Vereecke D."/>
            <person name="Holsters M."/>
            <person name="Oyaizu H."/>
        </authorList>
    </citation>
    <scope>NUCLEOTIDE SEQUENCE [LARGE SCALE GENOMIC DNA]</scope>
    <source>
        <strain evidence="4">ATCC 43989 / DSM 5975 / JCM 20966 / LMG 6465 / NBRC 14845 / NCIMB 13405 / ORS 571</strain>
    </source>
</reference>
<evidence type="ECO:0000313" key="4">
    <source>
        <dbReference type="Proteomes" id="UP000000270"/>
    </source>
</evidence>
<dbReference type="STRING" id="438753.AZC_4064"/>
<reference evidence="3 4" key="5">
    <citation type="journal article" date="2010" name="Appl. Environ. Microbiol.">
        <title>phrR-like gene praR of Azorhizobium caulinodans ORS571 is essential for symbiosis with Sesbania rostrata and is involved in expression of reb genes.</title>
        <authorList>
            <person name="Akiba N."/>
            <person name="Aono T."/>
            <person name="Toyazaki H."/>
            <person name="Sato S."/>
            <person name="Oyaizu H."/>
        </authorList>
    </citation>
    <scope>NUCLEOTIDE SEQUENCE [LARGE SCALE GENOMIC DNA]</scope>
    <source>
        <strain evidence="4">ATCC 43989 / DSM 5975 / JCM 20966 / LMG 6465 / NBRC 14845 / NCIMB 13405 / ORS 571</strain>
    </source>
</reference>
<organism evidence="3 4">
    <name type="scientific">Azorhizobium caulinodans (strain ATCC 43989 / DSM 5975 / JCM 20966 / LMG 6465 / NBRC 14845 / NCIMB 13405 / ORS 571)</name>
    <dbReference type="NCBI Taxonomy" id="438753"/>
    <lineage>
        <taxon>Bacteria</taxon>
        <taxon>Pseudomonadati</taxon>
        <taxon>Pseudomonadota</taxon>
        <taxon>Alphaproteobacteria</taxon>
        <taxon>Hyphomicrobiales</taxon>
        <taxon>Xanthobacteraceae</taxon>
        <taxon>Azorhizobium</taxon>
    </lineage>
</organism>
<name>A8ILQ1_AZOC5</name>
<keyword evidence="4" id="KW-1185">Reference proteome</keyword>
<dbReference type="Pfam" id="PF10615">
    <property type="entry name" value="DUF2470"/>
    <property type="match status" value="1"/>
</dbReference>
<reference evidence="3 4" key="6">
    <citation type="journal article" date="2011" name="Appl. Environ. Microbiol.">
        <title>Involvement of the azorhizobial chromosome partition gene (parA) in the onset of bacteroid differentiation during Sesbania rostrata stem nodule development.</title>
        <authorList>
            <person name="Liu CT."/>
            <person name="Lee KB."/>
            <person name="Wang YS."/>
            <person name="Peng MH."/>
            <person name="Lee KT."/>
            <person name="Suzuki S."/>
            <person name="Suzuki T."/>
            <person name="Oyaizu H."/>
        </authorList>
    </citation>
    <scope>NUCLEOTIDE SEQUENCE [LARGE SCALE GENOMIC DNA]</scope>
    <source>
        <strain evidence="4">ATCC 43989 / DSM 5975 / JCM 20966 / LMG 6465 / NBRC 14845 / NCIMB 13405 / ORS 571</strain>
    </source>
</reference>
<dbReference type="InterPro" id="IPR019595">
    <property type="entry name" value="DUF2470"/>
</dbReference>
<dbReference type="KEGG" id="azc:AZC_4064"/>
<protein>
    <submittedName>
        <fullName evidence="3">Uncharacterized protein</fullName>
    </submittedName>
</protein>
<dbReference type="Pfam" id="PF13883">
    <property type="entry name" value="CREG_beta-barrel"/>
    <property type="match status" value="1"/>
</dbReference>
<accession>A8ILQ1</accession>
<dbReference type="PANTHER" id="PTHR13343">
    <property type="entry name" value="CREG1 PROTEIN"/>
    <property type="match status" value="1"/>
</dbReference>
<dbReference type="PANTHER" id="PTHR13343:SF17">
    <property type="entry name" value="CELLULAR REPRESSOR OF E1A-STIMULATED GENES, ISOFORM A"/>
    <property type="match status" value="1"/>
</dbReference>
<feature type="domain" description="DUF2470" evidence="1">
    <location>
        <begin position="179"/>
        <end position="250"/>
    </location>
</feature>
<reference evidence="3 4" key="1">
    <citation type="journal article" date="2007" name="Appl. Environ. Microbiol.">
        <title>Rhizobial factors required for stem nodule maturation and maintenance in Sesbania rostrata-Azorhizobium caulinodans ORS571 symbiosis.</title>
        <authorList>
            <person name="Suzuki S."/>
            <person name="Aono T."/>
            <person name="Lee KB."/>
            <person name="Suzuki T."/>
            <person name="Liu CT."/>
            <person name="Miwa H."/>
            <person name="Wakao S."/>
            <person name="Iki T."/>
            <person name="Oyaizu H."/>
        </authorList>
    </citation>
    <scope>NUCLEOTIDE SEQUENCE [LARGE SCALE GENOMIC DNA]</scope>
    <source>
        <strain evidence="4">ATCC 43989 / DSM 5975 / JCM 20966 / LMG 6465 / NBRC 14845 / NCIMB 13405 / ORS 571</strain>
    </source>
</reference>
<sequence length="259" mass="28019">MALRSRASLQPLREETMGEAITRASEVIRRLMREARFGALATLEETGAPYASLVAVAPDETGAPGLLISRLARHTQNLARDSRASLLLAASGADPLDSPRASLLGRVVPAAEGSDIRARYLARHPNAAQYADFTDFGFFTLELAEAHLVEGFGRIVTLPAKGLLTDWTGADEVRESVEGVVSHMNEDHADAIALYATRLLGEPEREGVAWRMIGLDPDGCELAGGDVVRRLDFPQRVTGRGAVRQVLVQLVTQAREKMP</sequence>
<dbReference type="HOGENOM" id="CLU_053419_1_2_5"/>
<dbReference type="InterPro" id="IPR037119">
    <property type="entry name" value="Haem_oxidase_HugZ-like_sf"/>
</dbReference>
<gene>
    <name evidence="3" type="ordered locus">AZC_4064</name>
</gene>
<reference evidence="3 4" key="4">
    <citation type="journal article" date="2009" name="Appl. Environ. Microbiol.">
        <title>Comparative genome-wide transcriptional profiling of Azorhizobium caulinodans ORS571 grown under free-living and symbiotic conditions.</title>
        <authorList>
            <person name="Tsukada S."/>
            <person name="Aono T."/>
            <person name="Akiba N."/>
            <person name="Lee KB."/>
            <person name="Liu CT."/>
            <person name="Toyazaki H."/>
            <person name="Oyaizu H."/>
        </authorList>
    </citation>
    <scope>NUCLEOTIDE SEQUENCE [LARGE SCALE GENOMIC DNA]</scope>
    <source>
        <strain evidence="4">ATCC 43989 / DSM 5975 / JCM 20966 / LMG 6465 / NBRC 14845 / NCIMB 13405 / ORS 571</strain>
    </source>
</reference>
<proteinExistence type="predicted"/>
<dbReference type="EMBL" id="AP009384">
    <property type="protein sequence ID" value="BAF90062.1"/>
    <property type="molecule type" value="Genomic_DNA"/>
</dbReference>
<dbReference type="Gene3D" id="3.20.180.10">
    <property type="entry name" value="PNP-oxidase-like"/>
    <property type="match status" value="1"/>
</dbReference>
<evidence type="ECO:0000259" key="2">
    <source>
        <dbReference type="Pfam" id="PF13883"/>
    </source>
</evidence>
<reference evidence="4" key="2">
    <citation type="submission" date="2007-04" db="EMBL/GenBank/DDBJ databases">
        <title>Complete genome sequence of the nitrogen-fixing bacterium Azorhizobium caulinodans ORS571.</title>
        <authorList>
            <person name="Lee K.B."/>
            <person name="Backer P.D."/>
            <person name="Aono T."/>
            <person name="Liu C.T."/>
            <person name="Suzuki S."/>
            <person name="Suzuki T."/>
            <person name="Kaneko T."/>
            <person name="Yamada M."/>
            <person name="Tabata S."/>
            <person name="Kupfer D.M."/>
            <person name="Najar F.Z."/>
            <person name="Wiley G.B."/>
            <person name="Roe B."/>
            <person name="Binnewies T."/>
            <person name="Ussery D."/>
            <person name="Vereecke D."/>
            <person name="Gevers D."/>
            <person name="Holsters M."/>
            <person name="Oyaizu H."/>
        </authorList>
    </citation>
    <scope>NUCLEOTIDE SEQUENCE [LARGE SCALE GENOMIC DNA]</scope>
    <source>
        <strain evidence="4">ATCC 43989 / DSM 5975 / JCM 20966 / LMG 6465 / NBRC 14845 / NCIMB 13405 / ORS 571</strain>
    </source>
</reference>
<dbReference type="GO" id="GO:0005737">
    <property type="term" value="C:cytoplasm"/>
    <property type="evidence" value="ECO:0007669"/>
    <property type="project" value="UniProtKB-ARBA"/>
</dbReference>
<dbReference type="eggNOG" id="COG0748">
    <property type="taxonomic scope" value="Bacteria"/>
</dbReference>
<feature type="domain" description="CREG-like beta-barrel" evidence="2">
    <location>
        <begin position="23"/>
        <end position="156"/>
    </location>
</feature>
<evidence type="ECO:0000259" key="1">
    <source>
        <dbReference type="Pfam" id="PF10615"/>
    </source>
</evidence>
<dbReference type="Gene3D" id="2.30.110.10">
    <property type="entry name" value="Electron Transport, Fmn-binding Protein, Chain A"/>
    <property type="match status" value="1"/>
</dbReference>
<dbReference type="SUPFAM" id="SSF50475">
    <property type="entry name" value="FMN-binding split barrel"/>
    <property type="match status" value="1"/>
</dbReference>
<evidence type="ECO:0000313" key="3">
    <source>
        <dbReference type="EMBL" id="BAF90062.1"/>
    </source>
</evidence>
<dbReference type="Proteomes" id="UP000000270">
    <property type="component" value="Chromosome"/>
</dbReference>
<dbReference type="InterPro" id="IPR055343">
    <property type="entry name" value="CREG_beta-barrel"/>
</dbReference>
<dbReference type="AlphaFoldDB" id="A8ILQ1"/>